<gene>
    <name evidence="1" type="ORF">KDK_43530</name>
</gene>
<evidence type="ECO:0000313" key="1">
    <source>
        <dbReference type="EMBL" id="GCE20553.1"/>
    </source>
</evidence>
<accession>A0A402AN22</accession>
<dbReference type="RefSeq" id="WP_126552219.1">
    <property type="nucleotide sequence ID" value="NZ_BIFS01000001.1"/>
</dbReference>
<dbReference type="InterPro" id="IPR029016">
    <property type="entry name" value="GAF-like_dom_sf"/>
</dbReference>
<dbReference type="AlphaFoldDB" id="A0A402AN22"/>
<dbReference type="Proteomes" id="UP000287188">
    <property type="component" value="Unassembled WGS sequence"/>
</dbReference>
<organism evidence="1 2">
    <name type="scientific">Dictyobacter kobayashii</name>
    <dbReference type="NCBI Taxonomy" id="2014872"/>
    <lineage>
        <taxon>Bacteria</taxon>
        <taxon>Bacillati</taxon>
        <taxon>Chloroflexota</taxon>
        <taxon>Ktedonobacteria</taxon>
        <taxon>Ktedonobacterales</taxon>
        <taxon>Dictyobacteraceae</taxon>
        <taxon>Dictyobacter</taxon>
    </lineage>
</organism>
<name>A0A402AN22_9CHLR</name>
<dbReference type="OrthoDB" id="172115at2"/>
<sequence length="193" mass="21218">MNPGEVRKPLTESERFAALNYIGAALLSERNEQQLLQLIAQTATDVIGAHFAAFSLRPTNEQGEFLAPAEGNLFHLAAVVGVTEKQKELFRRMPLGGEGLLAPIFRYGVPVRIADVQKLRSQQKTRKGLQTEEQRKAEARQLALEYAHGHISSEELLAIDIPAGHPIMRSFLGCLCWIEPDMYRGIVAGASGA</sequence>
<protein>
    <submittedName>
        <fullName evidence="1">Uncharacterized protein</fullName>
    </submittedName>
</protein>
<proteinExistence type="predicted"/>
<dbReference type="SUPFAM" id="SSF55781">
    <property type="entry name" value="GAF domain-like"/>
    <property type="match status" value="1"/>
</dbReference>
<dbReference type="EMBL" id="BIFS01000001">
    <property type="protein sequence ID" value="GCE20553.1"/>
    <property type="molecule type" value="Genomic_DNA"/>
</dbReference>
<evidence type="ECO:0000313" key="2">
    <source>
        <dbReference type="Proteomes" id="UP000287188"/>
    </source>
</evidence>
<reference evidence="2" key="1">
    <citation type="submission" date="2018-12" db="EMBL/GenBank/DDBJ databases">
        <title>Tengunoibacter tsumagoiensis gen. nov., sp. nov., Dictyobacter kobayashii sp. nov., D. alpinus sp. nov., and D. joshuensis sp. nov. and description of Dictyobacteraceae fam. nov. within the order Ktedonobacterales isolated from Tengu-no-mugimeshi.</title>
        <authorList>
            <person name="Wang C.M."/>
            <person name="Zheng Y."/>
            <person name="Sakai Y."/>
            <person name="Toyoda A."/>
            <person name="Minakuchi Y."/>
            <person name="Abe K."/>
            <person name="Yokota A."/>
            <person name="Yabe S."/>
        </authorList>
    </citation>
    <scope>NUCLEOTIDE SEQUENCE [LARGE SCALE GENOMIC DNA]</scope>
    <source>
        <strain evidence="2">Uno11</strain>
    </source>
</reference>
<comment type="caution">
    <text evidence="1">The sequence shown here is derived from an EMBL/GenBank/DDBJ whole genome shotgun (WGS) entry which is preliminary data.</text>
</comment>
<dbReference type="Gene3D" id="3.30.450.40">
    <property type="match status" value="1"/>
</dbReference>
<keyword evidence="2" id="KW-1185">Reference proteome</keyword>